<keyword evidence="1" id="KW-0472">Membrane</keyword>
<feature type="non-terminal residue" evidence="2">
    <location>
        <position position="1"/>
    </location>
</feature>
<gene>
    <name evidence="2" type="ORF">RFI_28381</name>
</gene>
<dbReference type="Proteomes" id="UP000023152">
    <property type="component" value="Unassembled WGS sequence"/>
</dbReference>
<feature type="transmembrane region" description="Helical" evidence="1">
    <location>
        <begin position="78"/>
        <end position="95"/>
    </location>
</feature>
<comment type="caution">
    <text evidence="2">The sequence shown here is derived from an EMBL/GenBank/DDBJ whole genome shotgun (WGS) entry which is preliminary data.</text>
</comment>
<keyword evidence="1" id="KW-1133">Transmembrane helix</keyword>
<dbReference type="AlphaFoldDB" id="X6M5U5"/>
<keyword evidence="1" id="KW-0812">Transmembrane</keyword>
<evidence type="ECO:0000313" key="3">
    <source>
        <dbReference type="Proteomes" id="UP000023152"/>
    </source>
</evidence>
<feature type="transmembrane region" description="Helical" evidence="1">
    <location>
        <begin position="51"/>
        <end position="72"/>
    </location>
</feature>
<organism evidence="2 3">
    <name type="scientific">Reticulomyxa filosa</name>
    <dbReference type="NCBI Taxonomy" id="46433"/>
    <lineage>
        <taxon>Eukaryota</taxon>
        <taxon>Sar</taxon>
        <taxon>Rhizaria</taxon>
        <taxon>Retaria</taxon>
        <taxon>Foraminifera</taxon>
        <taxon>Monothalamids</taxon>
        <taxon>Reticulomyxidae</taxon>
        <taxon>Reticulomyxa</taxon>
    </lineage>
</organism>
<keyword evidence="3" id="KW-1185">Reference proteome</keyword>
<name>X6M5U5_RETFI</name>
<protein>
    <submittedName>
        <fullName evidence="2">Uncharacterized protein</fullName>
    </submittedName>
</protein>
<reference evidence="2 3" key="1">
    <citation type="journal article" date="2013" name="Curr. Biol.">
        <title>The Genome of the Foraminiferan Reticulomyxa filosa.</title>
        <authorList>
            <person name="Glockner G."/>
            <person name="Hulsmann N."/>
            <person name="Schleicher M."/>
            <person name="Noegel A.A."/>
            <person name="Eichinger L."/>
            <person name="Gallinger C."/>
            <person name="Pawlowski J."/>
            <person name="Sierra R."/>
            <person name="Euteneuer U."/>
            <person name="Pillet L."/>
            <person name="Moustafa A."/>
            <person name="Platzer M."/>
            <person name="Groth M."/>
            <person name="Szafranski K."/>
            <person name="Schliwa M."/>
        </authorList>
    </citation>
    <scope>NUCLEOTIDE SEQUENCE [LARGE SCALE GENOMIC DNA]</scope>
</reference>
<accession>X6M5U5</accession>
<evidence type="ECO:0000256" key="1">
    <source>
        <dbReference type="SAM" id="Phobius"/>
    </source>
</evidence>
<sequence length="157" mass="18844">ELHVMKGDDKEDDRIRSLKFLPLEKKENTKNVDCGFNLCYGSKKGPIRGRFFFIFYSLDLCLEQVLLTLFIFKFLSQVYSLKFFFVCVVFAYSMLKKMYLYKNCFCNFLIYLNLRIVAALPNCVNSFWAAYIKEVQNKWKNDIQKKISSFYYFYPFL</sequence>
<dbReference type="EMBL" id="ASPP01024455">
    <property type="protein sequence ID" value="ETO09006.1"/>
    <property type="molecule type" value="Genomic_DNA"/>
</dbReference>
<evidence type="ECO:0000313" key="2">
    <source>
        <dbReference type="EMBL" id="ETO09006.1"/>
    </source>
</evidence>
<proteinExistence type="predicted"/>